<feature type="compositionally biased region" description="Basic and acidic residues" evidence="1">
    <location>
        <begin position="16"/>
        <end position="25"/>
    </location>
</feature>
<feature type="region of interest" description="Disordered" evidence="1">
    <location>
        <begin position="1"/>
        <end position="29"/>
    </location>
</feature>
<organism evidence="2">
    <name type="scientific">uncultured Thermomicrobiales bacterium</name>
    <dbReference type="NCBI Taxonomy" id="1645740"/>
    <lineage>
        <taxon>Bacteria</taxon>
        <taxon>Pseudomonadati</taxon>
        <taxon>Thermomicrobiota</taxon>
        <taxon>Thermomicrobia</taxon>
        <taxon>Thermomicrobiales</taxon>
        <taxon>environmental samples</taxon>
    </lineage>
</organism>
<proteinExistence type="predicted"/>
<dbReference type="AlphaFoldDB" id="A0A6J4UIA1"/>
<accession>A0A6J4UIA1</accession>
<name>A0A6J4UIA1_9BACT</name>
<evidence type="ECO:0000313" key="2">
    <source>
        <dbReference type="EMBL" id="CAA9551537.1"/>
    </source>
</evidence>
<gene>
    <name evidence="2" type="ORF">AVDCRST_MAG88-811</name>
</gene>
<sequence length="71" mass="7275">MFTPTSKKAGSGASEKLGRSVRNEEITTSGLPSGTFVLEVLGQRAPGAIVPLHLPTSPIGKTACPKSSLLV</sequence>
<evidence type="ECO:0000256" key="1">
    <source>
        <dbReference type="SAM" id="MobiDB-lite"/>
    </source>
</evidence>
<protein>
    <submittedName>
        <fullName evidence="2">Uncharacterized protein</fullName>
    </submittedName>
</protein>
<reference evidence="2" key="1">
    <citation type="submission" date="2020-02" db="EMBL/GenBank/DDBJ databases">
        <authorList>
            <person name="Meier V. D."/>
        </authorList>
    </citation>
    <scope>NUCLEOTIDE SEQUENCE</scope>
    <source>
        <strain evidence="2">AVDCRST_MAG88</strain>
    </source>
</reference>
<dbReference type="EMBL" id="CADCWM010000284">
    <property type="protein sequence ID" value="CAA9551537.1"/>
    <property type="molecule type" value="Genomic_DNA"/>
</dbReference>